<sequence length="143" mass="16669">MASLQPRPQFGSALVKVRKEANYLQQWVYGRHLWKQNGCCREHWTNRLLFSEELVERFSEFVYINVIVARIGRDACYTLGIAVLGVPSFREIQCRFIRALPFTVTILSPLFGMLGRVKNHVRLIQLNKTHRRETGLRSIHAET</sequence>
<dbReference type="AlphaFoldDB" id="A0A844SZB8"/>
<dbReference type="RefSeq" id="WP_157348490.1">
    <property type="nucleotide sequence ID" value="NZ_WQNF01000049.1"/>
</dbReference>
<reference evidence="1 2" key="1">
    <citation type="submission" date="2019-12" db="EMBL/GenBank/DDBJ databases">
        <title>Draft genome sequences Bradyrhizobium cajani AMBPC1010, Bradyrhizobium pachyrhizi AMBPC1040 and Bradyrhizobium yuanmingense ALSPC3051, three plant growth promoting strains isolated from nodules of Cajanus cajan L. in Dominican Republic.</title>
        <authorList>
            <person name="Flores-Felix J.D."/>
            <person name="Araujo J."/>
            <person name="Diaz-Alcantara C."/>
            <person name="Gonzalez-Andres F."/>
            <person name="Velazquez E."/>
        </authorList>
    </citation>
    <scope>NUCLEOTIDE SEQUENCE [LARGE SCALE GENOMIC DNA]</scope>
    <source>
        <strain evidence="1 2">1040</strain>
    </source>
</reference>
<accession>A0A844SZB8</accession>
<evidence type="ECO:0000313" key="1">
    <source>
        <dbReference type="EMBL" id="MVT70725.1"/>
    </source>
</evidence>
<organism evidence="1 2">
    <name type="scientific">Bradyrhizobium pachyrhizi</name>
    <dbReference type="NCBI Taxonomy" id="280333"/>
    <lineage>
        <taxon>Bacteria</taxon>
        <taxon>Pseudomonadati</taxon>
        <taxon>Pseudomonadota</taxon>
        <taxon>Alphaproteobacteria</taxon>
        <taxon>Hyphomicrobiales</taxon>
        <taxon>Nitrobacteraceae</taxon>
        <taxon>Bradyrhizobium</taxon>
    </lineage>
</organism>
<keyword evidence="2" id="KW-1185">Reference proteome</keyword>
<name>A0A844SZB8_9BRAD</name>
<dbReference type="Proteomes" id="UP000436468">
    <property type="component" value="Unassembled WGS sequence"/>
</dbReference>
<gene>
    <name evidence="1" type="ORF">GPL21_37315</name>
</gene>
<protein>
    <submittedName>
        <fullName evidence="1">Uncharacterized protein</fullName>
    </submittedName>
</protein>
<comment type="caution">
    <text evidence="1">The sequence shown here is derived from an EMBL/GenBank/DDBJ whole genome shotgun (WGS) entry which is preliminary data.</text>
</comment>
<dbReference type="EMBL" id="WQNF01000049">
    <property type="protein sequence ID" value="MVT70725.1"/>
    <property type="molecule type" value="Genomic_DNA"/>
</dbReference>
<evidence type="ECO:0000313" key="2">
    <source>
        <dbReference type="Proteomes" id="UP000436468"/>
    </source>
</evidence>
<proteinExistence type="predicted"/>